<dbReference type="Pfam" id="PF06172">
    <property type="entry name" value="Cupin_5"/>
    <property type="match status" value="1"/>
</dbReference>
<dbReference type="InterPro" id="IPR014710">
    <property type="entry name" value="RmlC-like_jellyroll"/>
</dbReference>
<dbReference type="InterPro" id="IPR009327">
    <property type="entry name" value="Cupin_DUF985"/>
</dbReference>
<comment type="caution">
    <text evidence="2">The sequence shown here is derived from an EMBL/GenBank/DDBJ whole genome shotgun (WGS) entry which is preliminary data.</text>
</comment>
<organism evidence="2 3">
    <name type="scientific">Calidithermus roseus</name>
    <dbReference type="NCBI Taxonomy" id="1644118"/>
    <lineage>
        <taxon>Bacteria</taxon>
        <taxon>Thermotogati</taxon>
        <taxon>Deinococcota</taxon>
        <taxon>Deinococci</taxon>
        <taxon>Thermales</taxon>
        <taxon>Thermaceae</taxon>
        <taxon>Calidithermus</taxon>
    </lineage>
</organism>
<protein>
    <recommendedName>
        <fullName evidence="1">DUF985 domain-containing protein</fullName>
    </recommendedName>
</protein>
<reference evidence="2 3" key="1">
    <citation type="submission" date="2018-08" db="EMBL/GenBank/DDBJ databases">
        <title>Meiothermus roseus NBRC 110900 genome sequencing project.</title>
        <authorList>
            <person name="Da Costa M.S."/>
            <person name="Albuquerque L."/>
            <person name="Raposo P."/>
            <person name="Froufe H.J.C."/>
            <person name="Barroso C.S."/>
            <person name="Egas C."/>
        </authorList>
    </citation>
    <scope>NUCLEOTIDE SEQUENCE [LARGE SCALE GENOMIC DNA]</scope>
    <source>
        <strain evidence="2 3">NBRC 110900</strain>
    </source>
</reference>
<keyword evidence="3" id="KW-1185">Reference proteome</keyword>
<gene>
    <name evidence="2" type="ORF">Mrose_01829</name>
</gene>
<dbReference type="Proteomes" id="UP000265341">
    <property type="component" value="Unassembled WGS sequence"/>
</dbReference>
<dbReference type="Gene3D" id="2.60.120.10">
    <property type="entry name" value="Jelly Rolls"/>
    <property type="match status" value="1"/>
</dbReference>
<evidence type="ECO:0000259" key="1">
    <source>
        <dbReference type="Pfam" id="PF06172"/>
    </source>
</evidence>
<sequence length="170" mass="18833">MGLVCLYNRGVPLPAAEYWIERLGLKPHPEGGYYAETYRAAQTLPNGRPVATGIYFLLEHGNFSALHRLSSDEMWHFYTGDPLMVHLIEPMGAYRTLRLGPGLEAGQSFQGLVPAGCWFGATVETPGGYALVGCTVAPGFDFADFELAEREALTRLYPQHRALIERLTRS</sequence>
<dbReference type="CDD" id="cd06121">
    <property type="entry name" value="cupin_YML079wp"/>
    <property type="match status" value="1"/>
</dbReference>
<dbReference type="InterPro" id="IPR039935">
    <property type="entry name" value="YML079W-like"/>
</dbReference>
<name>A0A399ERX5_9DEIN</name>
<dbReference type="SUPFAM" id="SSF51182">
    <property type="entry name" value="RmlC-like cupins"/>
    <property type="match status" value="1"/>
</dbReference>
<accession>A0A399ERX5</accession>
<proteinExistence type="predicted"/>
<dbReference type="AlphaFoldDB" id="A0A399ERX5"/>
<dbReference type="EMBL" id="QWLA01000031">
    <property type="protein sequence ID" value="RIH86290.1"/>
    <property type="molecule type" value="Genomic_DNA"/>
</dbReference>
<dbReference type="InterPro" id="IPR011051">
    <property type="entry name" value="RmlC_Cupin_sf"/>
</dbReference>
<feature type="domain" description="DUF985" evidence="1">
    <location>
        <begin position="17"/>
        <end position="148"/>
    </location>
</feature>
<dbReference type="PANTHER" id="PTHR33387:SF3">
    <property type="entry name" value="DUF985 DOMAIN-CONTAINING PROTEIN"/>
    <property type="match status" value="1"/>
</dbReference>
<evidence type="ECO:0000313" key="2">
    <source>
        <dbReference type="EMBL" id="RIH86290.1"/>
    </source>
</evidence>
<evidence type="ECO:0000313" key="3">
    <source>
        <dbReference type="Proteomes" id="UP000265341"/>
    </source>
</evidence>
<dbReference type="PANTHER" id="PTHR33387">
    <property type="entry name" value="RMLC-LIKE JELLY ROLL FOLD PROTEIN"/>
    <property type="match status" value="1"/>
</dbReference>